<dbReference type="Pfam" id="PF13439">
    <property type="entry name" value="Glyco_transf_4"/>
    <property type="match status" value="1"/>
</dbReference>
<dbReference type="Proteomes" id="UP001380822">
    <property type="component" value="Unassembled WGS sequence"/>
</dbReference>
<dbReference type="PANTHER" id="PTHR45947">
    <property type="entry name" value="SULFOQUINOVOSYL TRANSFERASE SQD2"/>
    <property type="match status" value="1"/>
</dbReference>
<reference evidence="3 4" key="1">
    <citation type="submission" date="2024-02" db="EMBL/GenBank/DDBJ databases">
        <title>A new putative Pannonibacter species isolated from two cases of bloodstream infections in paediatric patients.</title>
        <authorList>
            <person name="Castellana S."/>
            <person name="De Laurentiis V."/>
            <person name="Grassi M."/>
            <person name="De Leonardis F."/>
            <person name="Mosca A."/>
            <person name="De Carlo C."/>
            <person name="Sparapano E."/>
            <person name="Ronga L."/>
            <person name="Santacroce L."/>
            <person name="Chironna M."/>
            <person name="De Robertis A."/>
            <person name="Bianco A."/>
            <person name="Del Sambro L."/>
            <person name="Capozzi L."/>
            <person name="Parisi A."/>
        </authorList>
    </citation>
    <scope>NUCLEOTIDE SEQUENCE [LARGE SCALE GENOMIC DNA]</scope>
    <source>
        <strain evidence="3 4">Pt2</strain>
    </source>
</reference>
<evidence type="ECO:0000259" key="2">
    <source>
        <dbReference type="Pfam" id="PF13439"/>
    </source>
</evidence>
<dbReference type="EC" id="2.4.-.-" evidence="3"/>
<dbReference type="RefSeq" id="WP_334250712.1">
    <property type="nucleotide sequence ID" value="NZ_JBAKBE010000003.1"/>
</dbReference>
<dbReference type="Pfam" id="PF00534">
    <property type="entry name" value="Glycos_transf_1"/>
    <property type="match status" value="1"/>
</dbReference>
<keyword evidence="4" id="KW-1185">Reference proteome</keyword>
<evidence type="ECO:0000259" key="1">
    <source>
        <dbReference type="Pfam" id="PF00534"/>
    </source>
</evidence>
<feature type="domain" description="Glycosyl transferase family 1" evidence="1">
    <location>
        <begin position="174"/>
        <end position="327"/>
    </location>
</feature>
<feature type="domain" description="Glycosyltransferase subfamily 4-like N-terminal" evidence="2">
    <location>
        <begin position="17"/>
        <end position="166"/>
    </location>
</feature>
<keyword evidence="3" id="KW-0328">Glycosyltransferase</keyword>
<name>A0ABU7ZKZ1_9HYPH</name>
<dbReference type="InterPro" id="IPR001296">
    <property type="entry name" value="Glyco_trans_1"/>
</dbReference>
<evidence type="ECO:0000313" key="3">
    <source>
        <dbReference type="EMBL" id="MEH0095899.1"/>
    </source>
</evidence>
<sequence>MSAAITTVVRDASHLGGGMMNVAQSLHAHLRSSGVTAHFVSGNATTDAAAESHVVGFNGRKLRHLPASVLTSVVHIHGLWTPFEYRAFHEARRRRAAVVMSPHGTLEPWAFDHKWAKKRFAWWLYQRRILQAADLLVVNSDQESGRLRELGLTPPIAVIPNGVDLDGFSPELAGKEREKTILFFSRIDPKKGIPDLLAAWKSLSDHKGYRLHICGHGEAAYVAGIQQQIASLGLTNVALLPAVFGADRWDVFARASIYVLPSYSENFGITVAEALSAGVPVITTRATPWSSLAGEGVGWIVGNDVTELASALRAAMNVEPAALSRMRRKAMAYAGQRFSWDAIARQYIETYNWIAAPEKAAPSWVSSD</sequence>
<evidence type="ECO:0000313" key="4">
    <source>
        <dbReference type="Proteomes" id="UP001380822"/>
    </source>
</evidence>
<dbReference type="GO" id="GO:0016757">
    <property type="term" value="F:glycosyltransferase activity"/>
    <property type="evidence" value="ECO:0007669"/>
    <property type="project" value="UniProtKB-KW"/>
</dbReference>
<dbReference type="InterPro" id="IPR028098">
    <property type="entry name" value="Glyco_trans_4-like_N"/>
</dbReference>
<comment type="caution">
    <text evidence="3">The sequence shown here is derived from an EMBL/GenBank/DDBJ whole genome shotgun (WGS) entry which is preliminary data.</text>
</comment>
<dbReference type="PANTHER" id="PTHR45947:SF3">
    <property type="entry name" value="SULFOQUINOVOSYL TRANSFERASE SQD2"/>
    <property type="match status" value="1"/>
</dbReference>
<keyword evidence="3" id="KW-0808">Transferase</keyword>
<dbReference type="Gene3D" id="3.40.50.2000">
    <property type="entry name" value="Glycogen Phosphorylase B"/>
    <property type="match status" value="2"/>
</dbReference>
<dbReference type="EMBL" id="JBAKBE010000003">
    <property type="protein sequence ID" value="MEH0095899.1"/>
    <property type="molecule type" value="Genomic_DNA"/>
</dbReference>
<dbReference type="InterPro" id="IPR050194">
    <property type="entry name" value="Glycosyltransferase_grp1"/>
</dbReference>
<gene>
    <name evidence="3" type="ORF">V6L76_06535</name>
</gene>
<organism evidence="3 4">
    <name type="scientific">Pannonibacter anstelovis</name>
    <dbReference type="NCBI Taxonomy" id="3121537"/>
    <lineage>
        <taxon>Bacteria</taxon>
        <taxon>Pseudomonadati</taxon>
        <taxon>Pseudomonadota</taxon>
        <taxon>Alphaproteobacteria</taxon>
        <taxon>Hyphomicrobiales</taxon>
        <taxon>Stappiaceae</taxon>
        <taxon>Pannonibacter</taxon>
    </lineage>
</organism>
<protein>
    <submittedName>
        <fullName evidence="3">Glycosyltransferase</fullName>
        <ecNumber evidence="3">2.4.-.-</ecNumber>
    </submittedName>
</protein>
<accession>A0ABU7ZKZ1</accession>
<proteinExistence type="predicted"/>
<dbReference type="SUPFAM" id="SSF53756">
    <property type="entry name" value="UDP-Glycosyltransferase/glycogen phosphorylase"/>
    <property type="match status" value="1"/>
</dbReference>